<dbReference type="Proteomes" id="UP000001822">
    <property type="component" value="Chromosome"/>
</dbReference>
<feature type="transmembrane region" description="Helical" evidence="12">
    <location>
        <begin position="208"/>
        <end position="236"/>
    </location>
</feature>
<dbReference type="RefSeq" id="WP_011586586.1">
    <property type="nucleotide sequence ID" value="NC_008255.1"/>
</dbReference>
<dbReference type="EMBL" id="CP000383">
    <property type="protein sequence ID" value="ABG60476.1"/>
    <property type="molecule type" value="Genomic_DNA"/>
</dbReference>
<feature type="transmembrane region" description="Helical" evidence="12">
    <location>
        <begin position="106"/>
        <end position="126"/>
    </location>
</feature>
<evidence type="ECO:0000313" key="13">
    <source>
        <dbReference type="EMBL" id="ABG60476.1"/>
    </source>
</evidence>
<dbReference type="InterPro" id="IPR000462">
    <property type="entry name" value="CDP-OH_P_trans"/>
</dbReference>
<feature type="transmembrane region" description="Helical" evidence="12">
    <location>
        <begin position="7"/>
        <end position="26"/>
    </location>
</feature>
<evidence type="ECO:0000256" key="9">
    <source>
        <dbReference type="ARBA" id="ARBA00023209"/>
    </source>
</evidence>
<dbReference type="GO" id="GO:0016020">
    <property type="term" value="C:membrane"/>
    <property type="evidence" value="ECO:0007669"/>
    <property type="project" value="UniProtKB-SubCell"/>
</dbReference>
<gene>
    <name evidence="13" type="ordered locus">CHU_3236</name>
</gene>
<keyword evidence="6 12" id="KW-1133">Transmembrane helix</keyword>
<dbReference type="OrthoDB" id="9777147at2"/>
<evidence type="ECO:0000256" key="2">
    <source>
        <dbReference type="ARBA" id="ARBA00010441"/>
    </source>
</evidence>
<keyword evidence="9" id="KW-0594">Phospholipid biosynthesis</keyword>
<dbReference type="KEGG" id="chu:CHU_3236"/>
<name>A0A6N4SVI0_CYTH3</name>
<evidence type="ECO:0000256" key="8">
    <source>
        <dbReference type="ARBA" id="ARBA00023136"/>
    </source>
</evidence>
<evidence type="ECO:0000256" key="11">
    <source>
        <dbReference type="RuleBase" id="RU003750"/>
    </source>
</evidence>
<comment type="subcellular location">
    <subcellularLocation>
        <location evidence="1">Membrane</location>
        <topology evidence="1">Multi-pass membrane protein</topology>
    </subcellularLocation>
</comment>
<feature type="transmembrane region" description="Helical" evidence="12">
    <location>
        <begin position="32"/>
        <end position="55"/>
    </location>
</feature>
<keyword evidence="14" id="KW-1185">Reference proteome</keyword>
<keyword evidence="3" id="KW-0444">Lipid biosynthesis</keyword>
<dbReference type="InterPro" id="IPR048254">
    <property type="entry name" value="CDP_ALCOHOL_P_TRANSF_CS"/>
</dbReference>
<keyword evidence="5 12" id="KW-0812">Transmembrane</keyword>
<dbReference type="AlphaFoldDB" id="A0A6N4SVI0"/>
<evidence type="ECO:0000256" key="1">
    <source>
        <dbReference type="ARBA" id="ARBA00004141"/>
    </source>
</evidence>
<dbReference type="InterPro" id="IPR050324">
    <property type="entry name" value="CDP-alcohol_PTase-I"/>
</dbReference>
<dbReference type="GO" id="GO:0016780">
    <property type="term" value="F:phosphotransferase activity, for other substituted phosphate groups"/>
    <property type="evidence" value="ECO:0007669"/>
    <property type="project" value="InterPro"/>
</dbReference>
<organism evidence="13 14">
    <name type="scientific">Cytophaga hutchinsonii (strain ATCC 33406 / DSM 1761 / CIP 103989 / NBRC 15051 / NCIMB 9469 / D465)</name>
    <dbReference type="NCBI Taxonomy" id="269798"/>
    <lineage>
        <taxon>Bacteria</taxon>
        <taxon>Pseudomonadati</taxon>
        <taxon>Bacteroidota</taxon>
        <taxon>Cytophagia</taxon>
        <taxon>Cytophagales</taxon>
        <taxon>Cytophagaceae</taxon>
        <taxon>Cytophaga</taxon>
    </lineage>
</organism>
<feature type="transmembrane region" description="Helical" evidence="12">
    <location>
        <begin position="164"/>
        <end position="187"/>
    </location>
</feature>
<evidence type="ECO:0000256" key="12">
    <source>
        <dbReference type="SAM" id="Phobius"/>
    </source>
</evidence>
<evidence type="ECO:0000256" key="6">
    <source>
        <dbReference type="ARBA" id="ARBA00022989"/>
    </source>
</evidence>
<keyword evidence="10" id="KW-1208">Phospholipid metabolism</keyword>
<protein>
    <submittedName>
        <fullName evidence="13">CDP-diacylglycerol-serine-O-phosphatidyltransferase</fullName>
    </submittedName>
</protein>
<keyword evidence="4 11" id="KW-0808">Transferase</keyword>
<dbReference type="PROSITE" id="PS00379">
    <property type="entry name" value="CDP_ALCOHOL_P_TRANSF"/>
    <property type="match status" value="1"/>
</dbReference>
<dbReference type="Pfam" id="PF01066">
    <property type="entry name" value="CDP-OH_P_transf"/>
    <property type="match status" value="1"/>
</dbReference>
<comment type="similarity">
    <text evidence="2 11">Belongs to the CDP-alcohol phosphatidyltransferase class-I family.</text>
</comment>
<evidence type="ECO:0000256" key="10">
    <source>
        <dbReference type="ARBA" id="ARBA00023264"/>
    </source>
</evidence>
<keyword evidence="7" id="KW-0443">Lipid metabolism</keyword>
<dbReference type="InterPro" id="IPR043130">
    <property type="entry name" value="CDP-OH_PTrfase_TM_dom"/>
</dbReference>
<feature type="transmembrane region" description="Helical" evidence="12">
    <location>
        <begin position="138"/>
        <end position="158"/>
    </location>
</feature>
<evidence type="ECO:0000256" key="4">
    <source>
        <dbReference type="ARBA" id="ARBA00022679"/>
    </source>
</evidence>
<feature type="transmembrane region" description="Helical" evidence="12">
    <location>
        <begin position="67"/>
        <end position="86"/>
    </location>
</feature>
<proteinExistence type="inferred from homology"/>
<accession>A0A6N4SVI0</accession>
<dbReference type="Gene3D" id="1.20.120.1760">
    <property type="match status" value="1"/>
</dbReference>
<dbReference type="PANTHER" id="PTHR14269:SF61">
    <property type="entry name" value="CDP-DIACYLGLYCEROL--SERINE O-PHOSPHATIDYLTRANSFERASE"/>
    <property type="match status" value="1"/>
</dbReference>
<reference evidence="13 14" key="1">
    <citation type="journal article" date="2007" name="Appl. Environ. Microbiol.">
        <title>Genome sequence of the cellulolytic gliding bacterium Cytophaga hutchinsonii.</title>
        <authorList>
            <person name="Xie G."/>
            <person name="Bruce D.C."/>
            <person name="Challacombe J.F."/>
            <person name="Chertkov O."/>
            <person name="Detter J.C."/>
            <person name="Gilna P."/>
            <person name="Han C.S."/>
            <person name="Lucas S."/>
            <person name="Misra M."/>
            <person name="Myers G.L."/>
            <person name="Richardson P."/>
            <person name="Tapia R."/>
            <person name="Thayer N."/>
            <person name="Thompson L.S."/>
            <person name="Brettin T.S."/>
            <person name="Henrissat B."/>
            <person name="Wilson D.B."/>
            <person name="McBride M.J."/>
        </authorList>
    </citation>
    <scope>NUCLEOTIDE SEQUENCE [LARGE SCALE GENOMIC DNA]</scope>
    <source>
        <strain evidence="14">ATCC 33406 / DSM 1761 / CIP 103989 / NBRC 15051 / NCIMB 9469 / D465</strain>
    </source>
</reference>
<evidence type="ECO:0000256" key="7">
    <source>
        <dbReference type="ARBA" id="ARBA00023098"/>
    </source>
</evidence>
<sequence length="250" mass="27062">MIKKNIPNALTCLNLGFGFWGILLLVNGKVTEASLCIGAALIVDFLDGFVARLLGVSSPIGKELDSLADVVSFGVLPGIMLTYMIISITTGIPYAEASTVKLVEGSFNPLILAGTLPAMFSAVRLAKFNLDTRQSDRFFGVPTPSNAMIVASFSLVAIDADSFLFPLVTNLIFVLAYCVVMSYLLIAEIPLMALKFKTFDWGTNKFRFLLAGSAVLLVILFGKESILLIMVAYIIFSLLQNQTEKNQVAN</sequence>
<evidence type="ECO:0000256" key="5">
    <source>
        <dbReference type="ARBA" id="ARBA00022692"/>
    </source>
</evidence>
<evidence type="ECO:0000313" key="14">
    <source>
        <dbReference type="Proteomes" id="UP000001822"/>
    </source>
</evidence>
<dbReference type="PANTHER" id="PTHR14269">
    <property type="entry name" value="CDP-DIACYLGLYCEROL--GLYCEROL-3-PHOSPHATE 3-PHOSPHATIDYLTRANSFERASE-RELATED"/>
    <property type="match status" value="1"/>
</dbReference>
<evidence type="ECO:0000256" key="3">
    <source>
        <dbReference type="ARBA" id="ARBA00022516"/>
    </source>
</evidence>
<keyword evidence="8 12" id="KW-0472">Membrane</keyword>
<dbReference type="GO" id="GO:0008654">
    <property type="term" value="P:phospholipid biosynthetic process"/>
    <property type="evidence" value="ECO:0007669"/>
    <property type="project" value="UniProtKB-KW"/>
</dbReference>